<feature type="compositionally biased region" description="Basic residues" evidence="1">
    <location>
        <begin position="84"/>
        <end position="95"/>
    </location>
</feature>
<feature type="compositionally biased region" description="Polar residues" evidence="1">
    <location>
        <begin position="96"/>
        <end position="107"/>
    </location>
</feature>
<protein>
    <submittedName>
        <fullName evidence="2">Uncharacterized protein</fullName>
    </submittedName>
</protein>
<gene>
    <name evidence="2" type="ORF">BHE90_016119</name>
</gene>
<feature type="region of interest" description="Disordered" evidence="1">
    <location>
        <begin position="84"/>
        <end position="125"/>
    </location>
</feature>
<evidence type="ECO:0000313" key="2">
    <source>
        <dbReference type="EMBL" id="RTE69499.1"/>
    </source>
</evidence>
<dbReference type="AlphaFoldDB" id="A0A430L1E0"/>
<dbReference type="EMBL" id="MIKF01000566">
    <property type="protein sequence ID" value="RTE69499.1"/>
    <property type="molecule type" value="Genomic_DNA"/>
</dbReference>
<dbReference type="Proteomes" id="UP000287124">
    <property type="component" value="Unassembled WGS sequence"/>
</dbReference>
<reference evidence="2 3" key="1">
    <citation type="submission" date="2017-06" db="EMBL/GenBank/DDBJ databases">
        <title>Comparative genomic analysis of Ambrosia Fusariam Clade fungi.</title>
        <authorList>
            <person name="Stajich J.E."/>
            <person name="Carrillo J."/>
            <person name="Kijimoto T."/>
            <person name="Eskalen A."/>
            <person name="O'Donnell K."/>
            <person name="Kasson M."/>
        </authorList>
    </citation>
    <scope>NUCLEOTIDE SEQUENCE [LARGE SCALE GENOMIC DNA]</scope>
    <source>
        <strain evidence="2 3">UCR1854</strain>
    </source>
</reference>
<name>A0A430L1E0_9HYPO</name>
<proteinExistence type="predicted"/>
<evidence type="ECO:0000256" key="1">
    <source>
        <dbReference type="SAM" id="MobiDB-lite"/>
    </source>
</evidence>
<keyword evidence="3" id="KW-1185">Reference proteome</keyword>
<organism evidence="2 3">
    <name type="scientific">Fusarium euwallaceae</name>
    <dbReference type="NCBI Taxonomy" id="1147111"/>
    <lineage>
        <taxon>Eukaryota</taxon>
        <taxon>Fungi</taxon>
        <taxon>Dikarya</taxon>
        <taxon>Ascomycota</taxon>
        <taxon>Pezizomycotina</taxon>
        <taxon>Sordariomycetes</taxon>
        <taxon>Hypocreomycetidae</taxon>
        <taxon>Hypocreales</taxon>
        <taxon>Nectriaceae</taxon>
        <taxon>Fusarium</taxon>
        <taxon>Fusarium solani species complex</taxon>
    </lineage>
</organism>
<accession>A0A430L1E0</accession>
<evidence type="ECO:0000313" key="3">
    <source>
        <dbReference type="Proteomes" id="UP000287124"/>
    </source>
</evidence>
<sequence>MPEDELYAQLVGLREQMSIGPTQGHSLAPMLELDNSPERSHFPQKWCQNRQMKVAKTFEECDEVNECIWFLRKGLTTYESLKIHRPNRRKRRRTRTAVQLDSDSEPISGSDDEAEGTSDEESLGAIRSKQALAVRKMEARVRELIGEFQQRYRQWQKSYNSEMRGLEYRLERVE</sequence>
<comment type="caution">
    <text evidence="2">The sequence shown here is derived from an EMBL/GenBank/DDBJ whole genome shotgun (WGS) entry which is preliminary data.</text>
</comment>
<feature type="compositionally biased region" description="Acidic residues" evidence="1">
    <location>
        <begin position="110"/>
        <end position="122"/>
    </location>
</feature>